<evidence type="ECO:0000313" key="5">
    <source>
        <dbReference type="Proteomes" id="UP000011744"/>
    </source>
</evidence>
<dbReference type="eggNOG" id="COG1011">
    <property type="taxonomic scope" value="Bacteria"/>
</dbReference>
<dbReference type="NCBIfam" id="TIGR01428">
    <property type="entry name" value="HAD_type_II"/>
    <property type="match status" value="1"/>
</dbReference>
<keyword evidence="5" id="KW-1185">Reference proteome</keyword>
<comment type="similarity">
    <text evidence="1 3">Belongs to the HAD-like hydrolase superfamily. S-2-haloalkanoic acid dehalogenase family.</text>
</comment>
<gene>
    <name evidence="4" type="ORF">H261_00942</name>
</gene>
<proteinExistence type="inferred from homology"/>
<dbReference type="SFLD" id="SFLDG01135">
    <property type="entry name" value="C1.5.6:_HAD__Beta-PGM__Phospha"/>
    <property type="match status" value="1"/>
</dbReference>
<organism evidence="4 5">
    <name type="scientific">Paramagnetospirillum caucaseum</name>
    <dbReference type="NCBI Taxonomy" id="1244869"/>
    <lineage>
        <taxon>Bacteria</taxon>
        <taxon>Pseudomonadati</taxon>
        <taxon>Pseudomonadota</taxon>
        <taxon>Alphaproteobacteria</taxon>
        <taxon>Rhodospirillales</taxon>
        <taxon>Magnetospirillaceae</taxon>
        <taxon>Paramagnetospirillum</taxon>
    </lineage>
</organism>
<name>M2YFK5_9PROT</name>
<evidence type="ECO:0000256" key="1">
    <source>
        <dbReference type="ARBA" id="ARBA00008106"/>
    </source>
</evidence>
<dbReference type="SFLD" id="SFLDF00045">
    <property type="entry name" value="2-haloacid_dehalogenase"/>
    <property type="match status" value="1"/>
</dbReference>
<dbReference type="PANTHER" id="PTHR43316:SF3">
    <property type="entry name" value="HALOACID DEHALOGENASE, TYPE II (AFU_ORTHOLOGUE AFUA_2G07750)-RELATED"/>
    <property type="match status" value="1"/>
</dbReference>
<dbReference type="SFLD" id="SFLDS00003">
    <property type="entry name" value="Haloacid_Dehalogenase"/>
    <property type="match status" value="1"/>
</dbReference>
<dbReference type="InterPro" id="IPR051540">
    <property type="entry name" value="S-2-haloacid_dehalogenase"/>
</dbReference>
<dbReference type="Gene3D" id="3.40.50.1000">
    <property type="entry name" value="HAD superfamily/HAD-like"/>
    <property type="match status" value="1"/>
</dbReference>
<dbReference type="CDD" id="cd02588">
    <property type="entry name" value="HAD_L2-DEX"/>
    <property type="match status" value="1"/>
</dbReference>
<comment type="catalytic activity">
    <reaction evidence="3">
        <text>an (S)-2-haloacid + H2O = a (2R)-2-hydroxycarboxylate + a halide anion + H(+)</text>
        <dbReference type="Rhea" id="RHEA:11192"/>
        <dbReference type="ChEBI" id="CHEBI:15377"/>
        <dbReference type="ChEBI" id="CHEBI:15378"/>
        <dbReference type="ChEBI" id="CHEBI:16042"/>
        <dbReference type="ChEBI" id="CHEBI:58314"/>
        <dbReference type="ChEBI" id="CHEBI:137405"/>
        <dbReference type="EC" id="3.8.1.2"/>
    </reaction>
</comment>
<dbReference type="GO" id="GO:0018784">
    <property type="term" value="F:(S)-2-haloacid dehalogenase activity"/>
    <property type="evidence" value="ECO:0007669"/>
    <property type="project" value="UniProtKB-UniRule"/>
</dbReference>
<dbReference type="NCBIfam" id="TIGR01509">
    <property type="entry name" value="HAD-SF-IA-v3"/>
    <property type="match status" value="1"/>
</dbReference>
<protein>
    <recommendedName>
        <fullName evidence="3">(S)-2-haloacid dehalogenase</fullName>
        <ecNumber evidence="3">3.8.1.2</ecNumber>
    </recommendedName>
    <alternativeName>
        <fullName evidence="3">2-haloalkanoic acid dehalogenase</fullName>
    </alternativeName>
    <alternativeName>
        <fullName evidence="3">Halocarboxylic acid halidohydrolase</fullName>
    </alternativeName>
    <alternativeName>
        <fullName evidence="3">L-2-haloacid dehalogenase</fullName>
    </alternativeName>
</protein>
<sequence>MCVFDAYGTLFDLSGISRSVRAELGERADTLMRVWRRRQLEISWLPLRPGAGADFWRVTDEALDFAMNSIGLDDPRLRLRLMEGWLTPSPYPEVVETLARLRAMGCSTAILSNGSARMIGGAVAAAGMADSLDAVLSAEAVGRFKPDPLVYNLAATHFGLAPESVCFVSANAWDVSGAAAFGFQVVWINRDNTPAEKTPQGTRATAADLAGLPAILGG</sequence>
<dbReference type="Pfam" id="PF00702">
    <property type="entry name" value="Hydrolase"/>
    <property type="match status" value="1"/>
</dbReference>
<dbReference type="InterPro" id="IPR023214">
    <property type="entry name" value="HAD_sf"/>
</dbReference>
<comment type="caution">
    <text evidence="4">The sequence shown here is derived from an EMBL/GenBank/DDBJ whole genome shotgun (WGS) entry which is preliminary data.</text>
</comment>
<dbReference type="NCBIfam" id="TIGR01493">
    <property type="entry name" value="HAD-SF-IA-v2"/>
    <property type="match status" value="1"/>
</dbReference>
<evidence type="ECO:0000256" key="3">
    <source>
        <dbReference type="RuleBase" id="RU368077"/>
    </source>
</evidence>
<comment type="function">
    <text evidence="3">Catalyzes the hydrolytic dehalogenation of small (S)-2-haloalkanoic acids to yield the corresponding (R)-2-hydroxyalkanoic acids.</text>
</comment>
<evidence type="ECO:0000256" key="2">
    <source>
        <dbReference type="ARBA" id="ARBA00022801"/>
    </source>
</evidence>
<dbReference type="SUPFAM" id="SSF56784">
    <property type="entry name" value="HAD-like"/>
    <property type="match status" value="1"/>
</dbReference>
<dbReference type="InterPro" id="IPR036412">
    <property type="entry name" value="HAD-like_sf"/>
</dbReference>
<dbReference type="InterPro" id="IPR006328">
    <property type="entry name" value="2-HAD"/>
</dbReference>
<dbReference type="InterPro" id="IPR006439">
    <property type="entry name" value="HAD-SF_hydro_IA"/>
</dbReference>
<reference evidence="4 5" key="1">
    <citation type="journal article" date="2014" name="Genome Announc.">
        <title>Draft Genome Sequence of Magnetospirillum sp. Strain SO-1, a Freshwater Magnetotactic Bacterium Isolated from the Ol'khovka River, Russia.</title>
        <authorList>
            <person name="Grouzdev D.S."/>
            <person name="Dziuba M.V."/>
            <person name="Sukhacheva M.S."/>
            <person name="Mardanov A.V."/>
            <person name="Beletskiy A.V."/>
            <person name="Kuznetsov B.B."/>
            <person name="Skryabin K.G."/>
        </authorList>
    </citation>
    <scope>NUCLEOTIDE SEQUENCE [LARGE SCALE GENOMIC DNA]</scope>
    <source>
        <strain evidence="4 5">SO-1</strain>
    </source>
</reference>
<dbReference type="PRINTS" id="PR00413">
    <property type="entry name" value="HADHALOGNASE"/>
</dbReference>
<dbReference type="EC" id="3.8.1.2" evidence="3"/>
<dbReference type="Proteomes" id="UP000011744">
    <property type="component" value="Unassembled WGS sequence"/>
</dbReference>
<dbReference type="EMBL" id="AONQ01000002">
    <property type="protein sequence ID" value="EME71771.1"/>
    <property type="molecule type" value="Genomic_DNA"/>
</dbReference>
<dbReference type="Gene3D" id="1.10.150.240">
    <property type="entry name" value="Putative phosphatase, domain 2"/>
    <property type="match status" value="1"/>
</dbReference>
<dbReference type="PATRIC" id="fig|1244869.3.peg.180"/>
<dbReference type="AlphaFoldDB" id="M2YFK5"/>
<dbReference type="SFLD" id="SFLDG01129">
    <property type="entry name" value="C1.5:_HAD__Beta-PGM__Phosphata"/>
    <property type="match status" value="1"/>
</dbReference>
<keyword evidence="2 3" id="KW-0378">Hydrolase</keyword>
<accession>M2YFK5</accession>
<dbReference type="PANTHER" id="PTHR43316">
    <property type="entry name" value="HYDROLASE, HALOACID DELAHOGENASE-RELATED"/>
    <property type="match status" value="1"/>
</dbReference>
<evidence type="ECO:0000313" key="4">
    <source>
        <dbReference type="EMBL" id="EME71771.1"/>
    </source>
</evidence>
<dbReference type="STRING" id="1244869.H261_00942"/>
<dbReference type="InterPro" id="IPR023198">
    <property type="entry name" value="PGP-like_dom2"/>
</dbReference>